<dbReference type="InterPro" id="IPR050179">
    <property type="entry name" value="Trans_hexapeptide_repeat"/>
</dbReference>
<sequence>MKRFIHVYVRHFILSIITLWYIHFYKMNIHKSVRISLKAKLDKTNPKGVHIGAGTYIAFGSVILTHDMCRAIHKDVRIGENCFIGGNSIIMPGVTLGDSCIVAAGAVVTKDVSSGTIVAGNPAVVIRENIKTKALGILINE</sequence>
<gene>
    <name evidence="3" type="ORF">PUND_03295</name>
</gene>
<dbReference type="InterPro" id="IPR001451">
    <property type="entry name" value="Hexapep"/>
</dbReference>
<reference evidence="3" key="2">
    <citation type="submission" date="2013-04" db="EMBL/GenBank/DDBJ databases">
        <title>Genome sequence of Pseudoalteromonas undina.</title>
        <authorList>
            <person name="Xie B.-B."/>
            <person name="Rong J.-C."/>
            <person name="Qin Q.-L."/>
            <person name="Shu Y.-L."/>
            <person name="Zhang Y.-Z."/>
        </authorList>
    </citation>
    <scope>NUCLEOTIDE SEQUENCE</scope>
    <source>
        <strain evidence="3">NCIMB 2128</strain>
    </source>
</reference>
<accession>A0ABN0NKQ3</accession>
<dbReference type="GO" id="GO:0016746">
    <property type="term" value="F:acyltransferase activity"/>
    <property type="evidence" value="ECO:0007669"/>
    <property type="project" value="UniProtKB-KW"/>
</dbReference>
<dbReference type="PANTHER" id="PTHR43300">
    <property type="entry name" value="ACETYLTRANSFERASE"/>
    <property type="match status" value="1"/>
</dbReference>
<comment type="caution">
    <text evidence="3">The sequence shown here is derived from an EMBL/GenBank/DDBJ whole genome shotgun (WGS) entry which is preliminary data.</text>
</comment>
<keyword evidence="3" id="KW-0808">Transferase</keyword>
<dbReference type="InterPro" id="IPR011004">
    <property type="entry name" value="Trimer_LpxA-like_sf"/>
</dbReference>
<evidence type="ECO:0000256" key="2">
    <source>
        <dbReference type="SAM" id="Phobius"/>
    </source>
</evidence>
<keyword evidence="3" id="KW-0012">Acyltransferase</keyword>
<name>A0ABN0NKQ3_9GAMM</name>
<keyword evidence="2" id="KW-0472">Membrane</keyword>
<reference evidence="3" key="1">
    <citation type="journal article" date="2012" name="J. Bacteriol.">
        <title>Genome sequences of type strains of seven species of the marine bacterium Pseudoalteromonas.</title>
        <authorList>
            <person name="Xie B.B."/>
            <person name="Shu Y.L."/>
            <person name="Qin Q.L."/>
            <person name="Rong J.C."/>
            <person name="Zhang X.Y."/>
            <person name="Chen X.L."/>
            <person name="Shi M."/>
            <person name="He H.L."/>
            <person name="Zhou B.C."/>
            <person name="Zhang Y.Z."/>
        </authorList>
    </citation>
    <scope>NUCLEOTIDE SEQUENCE [LARGE SCALE GENOMIC DNA]</scope>
    <source>
        <strain evidence="3">NCIMB 2128</strain>
    </source>
</reference>
<dbReference type="Pfam" id="PF14602">
    <property type="entry name" value="Hexapep_2"/>
    <property type="match status" value="1"/>
</dbReference>
<feature type="transmembrane region" description="Helical" evidence="2">
    <location>
        <begin position="7"/>
        <end position="25"/>
    </location>
</feature>
<keyword evidence="4" id="KW-1185">Reference proteome</keyword>
<evidence type="ECO:0000313" key="4">
    <source>
        <dbReference type="Proteomes" id="UP000016534"/>
    </source>
</evidence>
<keyword evidence="2" id="KW-1133">Transmembrane helix</keyword>
<dbReference type="SUPFAM" id="SSF51161">
    <property type="entry name" value="Trimeric LpxA-like enzymes"/>
    <property type="match status" value="1"/>
</dbReference>
<dbReference type="Proteomes" id="UP000016534">
    <property type="component" value="Unassembled WGS sequence"/>
</dbReference>
<protein>
    <submittedName>
        <fullName evidence="3">Acyltransferase family protein</fullName>
    </submittedName>
</protein>
<organism evidence="3 4">
    <name type="scientific">Pseudoalteromonas undina</name>
    <dbReference type="NCBI Taxonomy" id="43660"/>
    <lineage>
        <taxon>Bacteria</taxon>
        <taxon>Pseudomonadati</taxon>
        <taxon>Pseudomonadota</taxon>
        <taxon>Gammaproteobacteria</taxon>
        <taxon>Alteromonadales</taxon>
        <taxon>Pseudoalteromonadaceae</taxon>
        <taxon>Pseudoalteromonas</taxon>
    </lineage>
</organism>
<dbReference type="Gene3D" id="2.160.10.10">
    <property type="entry name" value="Hexapeptide repeat proteins"/>
    <property type="match status" value="1"/>
</dbReference>
<keyword evidence="2" id="KW-0812">Transmembrane</keyword>
<proteinExistence type="inferred from homology"/>
<evidence type="ECO:0000313" key="3">
    <source>
        <dbReference type="EMBL" id="ERG62086.1"/>
    </source>
</evidence>
<evidence type="ECO:0000256" key="1">
    <source>
        <dbReference type="ARBA" id="ARBA00007274"/>
    </source>
</evidence>
<comment type="similarity">
    <text evidence="1">Belongs to the transferase hexapeptide repeat family.</text>
</comment>
<dbReference type="EMBL" id="AHCF02000008">
    <property type="protein sequence ID" value="ERG62086.1"/>
    <property type="molecule type" value="Genomic_DNA"/>
</dbReference>